<dbReference type="Gene3D" id="3.30.40.10">
    <property type="entry name" value="Zinc/RING finger domain, C3HC4 (zinc finger)"/>
    <property type="match status" value="1"/>
</dbReference>
<dbReference type="GO" id="GO:0005634">
    <property type="term" value="C:nucleus"/>
    <property type="evidence" value="ECO:0007669"/>
    <property type="project" value="TreeGrafter"/>
</dbReference>
<comment type="caution">
    <text evidence="5">The sequence shown here is derived from an EMBL/GenBank/DDBJ whole genome shotgun (WGS) entry which is preliminary data.</text>
</comment>
<dbReference type="InterPro" id="IPR019786">
    <property type="entry name" value="Zinc_finger_PHD-type_CS"/>
</dbReference>
<dbReference type="PANTHER" id="PTHR12420">
    <property type="entry name" value="PHD FINGER PROTEIN"/>
    <property type="match status" value="1"/>
</dbReference>
<evidence type="ECO:0000256" key="3">
    <source>
        <dbReference type="ARBA" id="ARBA00022833"/>
    </source>
</evidence>
<dbReference type="Proteomes" id="UP000518911">
    <property type="component" value="Unassembled WGS sequence"/>
</dbReference>
<dbReference type="AlphaFoldDB" id="A0A7L3WV19"/>
<evidence type="ECO:0000256" key="2">
    <source>
        <dbReference type="ARBA" id="ARBA00022771"/>
    </source>
</evidence>
<accession>A0A7L3WV19</accession>
<keyword evidence="2" id="KW-0863">Zinc-finger</keyword>
<feature type="domain" description="PHF7/G2E3-like PHD zinc finger" evidence="4">
    <location>
        <begin position="48"/>
        <end position="105"/>
    </location>
</feature>
<protein>
    <submittedName>
        <fullName evidence="5">PHF7 protein</fullName>
    </submittedName>
</protein>
<dbReference type="EMBL" id="VZUJ01099031">
    <property type="protein sequence ID" value="NXV80017.1"/>
    <property type="molecule type" value="Genomic_DNA"/>
</dbReference>
<feature type="non-terminal residue" evidence="5">
    <location>
        <position position="131"/>
    </location>
</feature>
<organism evidence="5 6">
    <name type="scientific">Atlantisia rogersi</name>
    <name type="common">Inaccessible Island rail</name>
    <dbReference type="NCBI Taxonomy" id="2478892"/>
    <lineage>
        <taxon>Eukaryota</taxon>
        <taxon>Metazoa</taxon>
        <taxon>Chordata</taxon>
        <taxon>Craniata</taxon>
        <taxon>Vertebrata</taxon>
        <taxon>Euteleostomi</taxon>
        <taxon>Archelosauria</taxon>
        <taxon>Archosauria</taxon>
        <taxon>Dinosauria</taxon>
        <taxon>Saurischia</taxon>
        <taxon>Theropoda</taxon>
        <taxon>Coelurosauria</taxon>
        <taxon>Aves</taxon>
        <taxon>Neognathae</taxon>
        <taxon>Neoaves</taxon>
        <taxon>Gruiformes</taxon>
        <taxon>Rallidae</taxon>
        <taxon>Atlantisia</taxon>
    </lineage>
</organism>
<proteinExistence type="predicted"/>
<evidence type="ECO:0000256" key="1">
    <source>
        <dbReference type="ARBA" id="ARBA00022723"/>
    </source>
</evidence>
<evidence type="ECO:0000313" key="5">
    <source>
        <dbReference type="EMBL" id="NXV80017.1"/>
    </source>
</evidence>
<dbReference type="SUPFAM" id="SSF57903">
    <property type="entry name" value="FYVE/PHD zinc finger"/>
    <property type="match status" value="1"/>
</dbReference>
<dbReference type="OrthoDB" id="512616at2759"/>
<gene>
    <name evidence="5" type="primary">Phf7_1</name>
    <name evidence="5" type="ORF">ATLROG_R00106</name>
</gene>
<evidence type="ECO:0000313" key="6">
    <source>
        <dbReference type="Proteomes" id="UP000518911"/>
    </source>
</evidence>
<name>A0A7L3WV19_9GRUI</name>
<dbReference type="InterPro" id="IPR051188">
    <property type="entry name" value="PHD-type_Zinc_Finger"/>
</dbReference>
<dbReference type="InterPro" id="IPR011011">
    <property type="entry name" value="Znf_FYVE_PHD"/>
</dbReference>
<feature type="non-terminal residue" evidence="5">
    <location>
        <position position="1"/>
    </location>
</feature>
<keyword evidence="3" id="KW-0862">Zinc</keyword>
<keyword evidence="1" id="KW-0479">Metal-binding</keyword>
<dbReference type="InterPro" id="IPR013083">
    <property type="entry name" value="Znf_RING/FYVE/PHD"/>
</dbReference>
<dbReference type="GO" id="GO:0008270">
    <property type="term" value="F:zinc ion binding"/>
    <property type="evidence" value="ECO:0007669"/>
    <property type="project" value="UniProtKB-KW"/>
</dbReference>
<dbReference type="PROSITE" id="PS01359">
    <property type="entry name" value="ZF_PHD_1"/>
    <property type="match status" value="1"/>
</dbReference>
<dbReference type="Pfam" id="PF26054">
    <property type="entry name" value="PHD_G2E3"/>
    <property type="match status" value="1"/>
</dbReference>
<reference evidence="5 6" key="1">
    <citation type="submission" date="2019-09" db="EMBL/GenBank/DDBJ databases">
        <title>Bird 10,000 Genomes (B10K) Project - Family phase.</title>
        <authorList>
            <person name="Zhang G."/>
        </authorList>
    </citation>
    <scope>NUCLEOTIDE SEQUENCE [LARGE SCALE GENOMIC DNA]</scope>
    <source>
        <strain evidence="5">OUT-0055</strain>
        <tissue evidence="5">Blood</tissue>
    </source>
</reference>
<dbReference type="InterPro" id="IPR059102">
    <property type="entry name" value="PHD_PHF7/G2E3-like"/>
</dbReference>
<keyword evidence="6" id="KW-1185">Reference proteome</keyword>
<sequence>VCAGIFCFVCPLCRDREGFQTEMFMMGIRVPARLPLREGRHTYPAMNQRHSCCDASECVCPGGREQAENEGPWQLLLCCSCAAKGTHRFCSSLERTASWECSSCAGPATGKRQSTWVPLGRGRGWQGLAAS</sequence>
<evidence type="ECO:0000259" key="4">
    <source>
        <dbReference type="Pfam" id="PF26054"/>
    </source>
</evidence>
<dbReference type="PANTHER" id="PTHR12420:SF47">
    <property type="entry name" value="PHD FINGER PROTEIN 7"/>
    <property type="match status" value="1"/>
</dbReference>